<gene>
    <name evidence="3" type="ORF">ACFP3V_23045</name>
</gene>
<proteinExistence type="predicted"/>
<feature type="domain" description="23S rRNA (guanine(745)-N(1))-methyltransferase N-terminal" evidence="2">
    <location>
        <begin position="10"/>
        <end position="49"/>
    </location>
</feature>
<dbReference type="CDD" id="cd02440">
    <property type="entry name" value="AdoMet_MTases"/>
    <property type="match status" value="1"/>
</dbReference>
<evidence type="ECO:0000313" key="4">
    <source>
        <dbReference type="Proteomes" id="UP001596174"/>
    </source>
</evidence>
<dbReference type="Proteomes" id="UP001596174">
    <property type="component" value="Unassembled WGS sequence"/>
</dbReference>
<evidence type="ECO:0000259" key="2">
    <source>
        <dbReference type="Pfam" id="PF21302"/>
    </source>
</evidence>
<dbReference type="Pfam" id="PF21302">
    <property type="entry name" value="Zn_ribbon_RlmA"/>
    <property type="match status" value="1"/>
</dbReference>
<accession>A0ABW1G978</accession>
<keyword evidence="3" id="KW-0489">Methyltransferase</keyword>
<keyword evidence="4" id="KW-1185">Reference proteome</keyword>
<dbReference type="PIRSF" id="PIRSF018249">
    <property type="entry name" value="MyrA_prd"/>
    <property type="match status" value="1"/>
</dbReference>
<dbReference type="GO" id="GO:0008168">
    <property type="term" value="F:methyltransferase activity"/>
    <property type="evidence" value="ECO:0007669"/>
    <property type="project" value="UniProtKB-KW"/>
</dbReference>
<dbReference type="EMBL" id="JBHSQJ010000100">
    <property type="protein sequence ID" value="MFC5910082.1"/>
    <property type="molecule type" value="Genomic_DNA"/>
</dbReference>
<dbReference type="InterPro" id="IPR048647">
    <property type="entry name" value="RlmA_N"/>
</dbReference>
<dbReference type="SUPFAM" id="SSF53335">
    <property type="entry name" value="S-adenosyl-L-methionine-dependent methyltransferases"/>
    <property type="match status" value="1"/>
</dbReference>
<evidence type="ECO:0000313" key="3">
    <source>
        <dbReference type="EMBL" id="MFC5910082.1"/>
    </source>
</evidence>
<name>A0ABW1G978_9ACTN</name>
<reference evidence="4" key="1">
    <citation type="journal article" date="2019" name="Int. J. Syst. Evol. Microbiol.">
        <title>The Global Catalogue of Microorganisms (GCM) 10K type strain sequencing project: providing services to taxonomists for standard genome sequencing and annotation.</title>
        <authorList>
            <consortium name="The Broad Institute Genomics Platform"/>
            <consortium name="The Broad Institute Genome Sequencing Center for Infectious Disease"/>
            <person name="Wu L."/>
            <person name="Ma J."/>
        </authorList>
    </citation>
    <scope>NUCLEOTIDE SEQUENCE [LARGE SCALE GENOMIC DNA]</scope>
    <source>
        <strain evidence="4">JCM 4816</strain>
    </source>
</reference>
<protein>
    <submittedName>
        <fullName evidence="3">RNA methyltransferase</fullName>
    </submittedName>
</protein>
<dbReference type="Gene3D" id="3.40.50.150">
    <property type="entry name" value="Vaccinia Virus protein VP39"/>
    <property type="match status" value="1"/>
</dbReference>
<dbReference type="GO" id="GO:0032259">
    <property type="term" value="P:methylation"/>
    <property type="evidence" value="ECO:0007669"/>
    <property type="project" value="UniProtKB-KW"/>
</dbReference>
<dbReference type="RefSeq" id="WP_380586620.1">
    <property type="nucleotide sequence ID" value="NZ_JBHSQJ010000100.1"/>
</dbReference>
<organism evidence="3 4">
    <name type="scientific">Streptacidiphilus monticola</name>
    <dbReference type="NCBI Taxonomy" id="2161674"/>
    <lineage>
        <taxon>Bacteria</taxon>
        <taxon>Bacillati</taxon>
        <taxon>Actinomycetota</taxon>
        <taxon>Actinomycetes</taxon>
        <taxon>Kitasatosporales</taxon>
        <taxon>Streptomycetaceae</taxon>
        <taxon>Streptacidiphilus</taxon>
    </lineage>
</organism>
<feature type="domain" description="Methyltransferase type 11" evidence="1">
    <location>
        <begin position="95"/>
        <end position="181"/>
    </location>
</feature>
<keyword evidence="3" id="KW-0808">Transferase</keyword>
<dbReference type="InterPro" id="IPR016718">
    <property type="entry name" value="rRNA_m1G-MeTrfase_A_prd"/>
</dbReference>
<dbReference type="InterPro" id="IPR013216">
    <property type="entry name" value="Methyltransf_11"/>
</dbReference>
<dbReference type="Pfam" id="PF08241">
    <property type="entry name" value="Methyltransf_11"/>
    <property type="match status" value="1"/>
</dbReference>
<dbReference type="InterPro" id="IPR029063">
    <property type="entry name" value="SAM-dependent_MTases_sf"/>
</dbReference>
<comment type="caution">
    <text evidence="3">The sequence shown here is derived from an EMBL/GenBank/DDBJ whole genome shotgun (WGS) entry which is preliminary data.</text>
</comment>
<evidence type="ECO:0000259" key="1">
    <source>
        <dbReference type="Pfam" id="PF08241"/>
    </source>
</evidence>
<sequence>MLHDCVVLLRCPLCGQELTEEPTRHGSSALRCPAGHSFDLARQGYVSLLAPGAHTGTADTAEMVAARADFLRAGHYVPIAELISSSVPLDARTLVDVGAGTGWYAAWVLDERPQLVGLALDISKFALRRAARAHPGLGAVVCDAWRPLPVRDGAADVLLNVFAPRNGPEMRRVLRPGGRLLVVSPTPRHLAELVVELGLLGVDSRKEERLAATLEPHLTAAGSEELEFSMELTHAEVRTVVGMGPSAWHTDPDALARRIEALPERMRVTGSVRLSAFERRDV</sequence>